<dbReference type="Pfam" id="PF00443">
    <property type="entry name" value="UCH"/>
    <property type="match status" value="1"/>
</dbReference>
<dbReference type="GO" id="GO:0005634">
    <property type="term" value="C:nucleus"/>
    <property type="evidence" value="ECO:0007669"/>
    <property type="project" value="TreeGrafter"/>
</dbReference>
<dbReference type="Proteomes" id="UP000194127">
    <property type="component" value="Unassembled WGS sequence"/>
</dbReference>
<accession>A0A1X6NA52</accession>
<evidence type="ECO:0000256" key="1">
    <source>
        <dbReference type="ARBA" id="ARBA00000707"/>
    </source>
</evidence>
<feature type="region of interest" description="Disordered" evidence="7">
    <location>
        <begin position="1"/>
        <end position="247"/>
    </location>
</feature>
<evidence type="ECO:0000313" key="10">
    <source>
        <dbReference type="Proteomes" id="UP000194127"/>
    </source>
</evidence>
<dbReference type="EMBL" id="KZ110593">
    <property type="protein sequence ID" value="OSX65390.1"/>
    <property type="molecule type" value="Genomic_DNA"/>
</dbReference>
<dbReference type="PROSITE" id="PS00973">
    <property type="entry name" value="USP_2"/>
    <property type="match status" value="1"/>
</dbReference>
<comment type="catalytic activity">
    <reaction evidence="1 6">
        <text>Thiol-dependent hydrolysis of ester, thioester, amide, peptide and isopeptide bonds formed by the C-terminal Gly of ubiquitin (a 76-residue protein attached to proteins as an intracellular targeting signal).</text>
        <dbReference type="EC" id="3.4.19.12"/>
    </reaction>
</comment>
<evidence type="ECO:0000313" key="9">
    <source>
        <dbReference type="EMBL" id="OSX65390.1"/>
    </source>
</evidence>
<gene>
    <name evidence="9" type="ORF">POSPLADRAFT_1135774</name>
</gene>
<dbReference type="GO" id="GO:0016579">
    <property type="term" value="P:protein deubiquitination"/>
    <property type="evidence" value="ECO:0007669"/>
    <property type="project" value="InterPro"/>
</dbReference>
<dbReference type="InterPro" id="IPR018200">
    <property type="entry name" value="USP_CS"/>
</dbReference>
<evidence type="ECO:0000256" key="5">
    <source>
        <dbReference type="ARBA" id="ARBA00022807"/>
    </source>
</evidence>
<feature type="region of interest" description="Disordered" evidence="7">
    <location>
        <begin position="437"/>
        <end position="464"/>
    </location>
</feature>
<reference evidence="9 10" key="1">
    <citation type="submission" date="2017-04" db="EMBL/GenBank/DDBJ databases">
        <title>Genome Sequence of the Model Brown-Rot Fungus Postia placenta SB12.</title>
        <authorList>
            <consortium name="DOE Joint Genome Institute"/>
            <person name="Gaskell J."/>
            <person name="Kersten P."/>
            <person name="Larrondo L.F."/>
            <person name="Canessa P."/>
            <person name="Martinez D."/>
            <person name="Hibbett D."/>
            <person name="Schmoll M."/>
            <person name="Kubicek C.P."/>
            <person name="Martinez A.T."/>
            <person name="Yadav J."/>
            <person name="Master E."/>
            <person name="Magnuson J.K."/>
            <person name="James T."/>
            <person name="Yaver D."/>
            <person name="Berka R."/>
            <person name="Labutti K."/>
            <person name="Lipzen A."/>
            <person name="Aerts A."/>
            <person name="Barry K."/>
            <person name="Henrissat B."/>
            <person name="Blanchette R."/>
            <person name="Grigoriev I."/>
            <person name="Cullen D."/>
        </authorList>
    </citation>
    <scope>NUCLEOTIDE SEQUENCE [LARGE SCALE GENOMIC DNA]</scope>
    <source>
        <strain evidence="9 10">MAD-698-R-SB12</strain>
    </source>
</reference>
<dbReference type="OrthoDB" id="429671at2759"/>
<feature type="compositionally biased region" description="Basic and acidic residues" evidence="7">
    <location>
        <begin position="179"/>
        <end position="191"/>
    </location>
</feature>
<proteinExistence type="inferred from homology"/>
<dbReference type="InterPro" id="IPR038765">
    <property type="entry name" value="Papain-like_cys_pep_sf"/>
</dbReference>
<dbReference type="AlphaFoldDB" id="A0A1X6NA52"/>
<evidence type="ECO:0000256" key="6">
    <source>
        <dbReference type="RuleBase" id="RU366025"/>
    </source>
</evidence>
<dbReference type="InterPro" id="IPR028889">
    <property type="entry name" value="USP"/>
</dbReference>
<dbReference type="GO" id="GO:0005829">
    <property type="term" value="C:cytosol"/>
    <property type="evidence" value="ECO:0007669"/>
    <property type="project" value="TreeGrafter"/>
</dbReference>
<keyword evidence="4 6" id="KW-0378">Hydrolase</keyword>
<evidence type="ECO:0000256" key="2">
    <source>
        <dbReference type="ARBA" id="ARBA00022670"/>
    </source>
</evidence>
<dbReference type="GO" id="GO:0006508">
    <property type="term" value="P:proteolysis"/>
    <property type="evidence" value="ECO:0007669"/>
    <property type="project" value="UniProtKB-KW"/>
</dbReference>
<feature type="compositionally biased region" description="Low complexity" evidence="7">
    <location>
        <begin position="135"/>
        <end position="150"/>
    </location>
</feature>
<dbReference type="GeneID" id="36329558"/>
<evidence type="ECO:0000256" key="7">
    <source>
        <dbReference type="SAM" id="MobiDB-lite"/>
    </source>
</evidence>
<evidence type="ECO:0000256" key="4">
    <source>
        <dbReference type="ARBA" id="ARBA00022801"/>
    </source>
</evidence>
<feature type="compositionally biased region" description="Pro residues" evidence="7">
    <location>
        <begin position="10"/>
        <end position="20"/>
    </location>
</feature>
<feature type="domain" description="USP" evidence="8">
    <location>
        <begin position="305"/>
        <end position="689"/>
    </location>
</feature>
<dbReference type="STRING" id="670580.A0A1X6NA52"/>
<dbReference type="InterPro" id="IPR050164">
    <property type="entry name" value="Peptidase_C19"/>
</dbReference>
<dbReference type="CDD" id="cd02257">
    <property type="entry name" value="Peptidase_C19"/>
    <property type="match status" value="1"/>
</dbReference>
<evidence type="ECO:0000256" key="3">
    <source>
        <dbReference type="ARBA" id="ARBA00022786"/>
    </source>
</evidence>
<dbReference type="EC" id="3.4.19.12" evidence="6"/>
<name>A0A1X6NA52_9APHY</name>
<organism evidence="9 10">
    <name type="scientific">Postia placenta MAD-698-R-SB12</name>
    <dbReference type="NCBI Taxonomy" id="670580"/>
    <lineage>
        <taxon>Eukaryota</taxon>
        <taxon>Fungi</taxon>
        <taxon>Dikarya</taxon>
        <taxon>Basidiomycota</taxon>
        <taxon>Agaricomycotina</taxon>
        <taxon>Agaricomycetes</taxon>
        <taxon>Polyporales</taxon>
        <taxon>Adustoporiaceae</taxon>
        <taxon>Rhodonia</taxon>
    </lineage>
</organism>
<dbReference type="PANTHER" id="PTHR24006:SF687">
    <property type="entry name" value="UBIQUITIN CARBOXYL-TERMINAL HYDROLASE 10"/>
    <property type="match status" value="1"/>
</dbReference>
<dbReference type="PROSITE" id="PS00972">
    <property type="entry name" value="USP_1"/>
    <property type="match status" value="1"/>
</dbReference>
<dbReference type="RefSeq" id="XP_024342184.1">
    <property type="nucleotide sequence ID" value="XM_024484609.1"/>
</dbReference>
<sequence>MPAQGSLEPSPQPSSQPLPPKFDAETVEIKPQIQEGASQSDVVQTPPLLAPPEPAQQSTRSVSEPSWVIWSRRPDNPSHAPGVIISPGAYPPEDIVHKALDLPTPPLSPKSETDEVFTISVSDVPTSDEAAPEIVEVPSSSATETTSVSSQPGDTPVPGSPASSQTSVSLPGPSPTVDSEEKALAQPKAEDVDTAPAAPAQDVATPVAESAPQAATVAPPAPKPAPQKKSWASLLQSGDAGASSSKTRLPVSTVVGFSIPASAMSGAPASSAPGGPIASPHRNELLNLLDGGPGPANVPLKIQPRGLVNTGNMCFANAVLQILVYCPPFHRLFSELGRFLAGPVVGTQKEGSRATPLIDATIQFIREFVPESKADPKAKGKEREDDFYEPESFIPSYVYDAMKEKKRFASMIGGHQEDAEEFLGFYLDTLEEELTTLSSSLSAPKPQPSNVLPENDAGQPQDEGWMEVGKKNRTAVVRSNKLAESPITRIFGGKFRSTLCAPHQKDSVTVEDWRSLRLDIQREAVHFIKDALQHISHPQPVQISQPTRPGVVVEATQQALIESLPTVLVLHLKRFLYDTNVGDVVKIGKQIAFGPDLDISPDLISPTSSLRKHPVKYQLFGVLYHHGQSASGGHYTLDVLHPNRDLSDRPRQAWVRIDDELVSDIRPDDVFGGPERDDRCAYLLFYRRVGWGTPRT</sequence>
<dbReference type="GO" id="GO:0004843">
    <property type="term" value="F:cysteine-type deubiquitinase activity"/>
    <property type="evidence" value="ECO:0007669"/>
    <property type="project" value="UniProtKB-UniRule"/>
</dbReference>
<protein>
    <recommendedName>
        <fullName evidence="6">Ubiquitin carboxyl-terminal hydrolase</fullName>
        <ecNumber evidence="6">3.4.19.12</ecNumber>
    </recommendedName>
</protein>
<dbReference type="PROSITE" id="PS50235">
    <property type="entry name" value="USP_3"/>
    <property type="match status" value="1"/>
</dbReference>
<comment type="similarity">
    <text evidence="6">Belongs to the peptidase C19 family.</text>
</comment>
<keyword evidence="10" id="KW-1185">Reference proteome</keyword>
<dbReference type="InterPro" id="IPR001394">
    <property type="entry name" value="Peptidase_C19_UCH"/>
</dbReference>
<keyword evidence="2 6" id="KW-0645">Protease</keyword>
<dbReference type="PANTHER" id="PTHR24006">
    <property type="entry name" value="UBIQUITIN CARBOXYL-TERMINAL HYDROLASE"/>
    <property type="match status" value="1"/>
</dbReference>
<dbReference type="SUPFAM" id="SSF54001">
    <property type="entry name" value="Cysteine proteinases"/>
    <property type="match status" value="1"/>
</dbReference>
<evidence type="ECO:0000259" key="8">
    <source>
        <dbReference type="PROSITE" id="PS50235"/>
    </source>
</evidence>
<keyword evidence="5 6" id="KW-0788">Thiol protease</keyword>
<dbReference type="Gene3D" id="3.90.70.10">
    <property type="entry name" value="Cysteine proteinases"/>
    <property type="match status" value="1"/>
</dbReference>
<keyword evidence="3 6" id="KW-0833">Ubl conjugation pathway</keyword>